<protein>
    <recommendedName>
        <fullName evidence="4 13">Tetraacyldisaccharide 4'-kinase</fullName>
        <ecNumber evidence="3 13">2.7.1.130</ecNumber>
    </recommendedName>
    <alternativeName>
        <fullName evidence="12 13">Lipid A 4'-kinase</fullName>
    </alternativeName>
</protein>
<evidence type="ECO:0000256" key="4">
    <source>
        <dbReference type="ARBA" id="ARBA00016436"/>
    </source>
</evidence>
<gene>
    <name evidence="13 15" type="primary">lpxK</name>
    <name evidence="15" type="ORF">EHO60_07060</name>
</gene>
<comment type="similarity">
    <text evidence="13">Belongs to the LpxK family.</text>
</comment>
<evidence type="ECO:0000256" key="5">
    <source>
        <dbReference type="ARBA" id="ARBA00022516"/>
    </source>
</evidence>
<dbReference type="PANTHER" id="PTHR42724">
    <property type="entry name" value="TETRAACYLDISACCHARIDE 4'-KINASE"/>
    <property type="match status" value="1"/>
</dbReference>
<evidence type="ECO:0000256" key="14">
    <source>
        <dbReference type="SAM" id="Phobius"/>
    </source>
</evidence>
<evidence type="ECO:0000256" key="1">
    <source>
        <dbReference type="ARBA" id="ARBA00002274"/>
    </source>
</evidence>
<evidence type="ECO:0000256" key="3">
    <source>
        <dbReference type="ARBA" id="ARBA00012071"/>
    </source>
</evidence>
<dbReference type="PANTHER" id="PTHR42724:SF1">
    <property type="entry name" value="TETRAACYLDISACCHARIDE 4'-KINASE, MITOCHONDRIAL-RELATED"/>
    <property type="match status" value="1"/>
</dbReference>
<dbReference type="GO" id="GO:0009245">
    <property type="term" value="P:lipid A biosynthetic process"/>
    <property type="evidence" value="ECO:0007669"/>
    <property type="project" value="UniProtKB-UniRule"/>
</dbReference>
<dbReference type="NCBIfam" id="TIGR00682">
    <property type="entry name" value="lpxK"/>
    <property type="match status" value="1"/>
</dbReference>
<sequence length="354" mass="40659">MFLRSVRILFFPLLYLLSFLYRILFLYDKARKTPKKLPDAFVISVGNFSVGGTGKTPFTLHLAELLHGKFPKIPIVILSRGYGGSLPEGTARVRIDSPAREVGDEPLLLKKNLPFAEVYVGRDRYESYSGFRRDSQIPETQIVFAILDDGFQHHFVSRNLEIVLLDCTRIGKDRFQIPAGRLREPYTSVNRADFLIASKYEDRFKNELEKWKKRFRPKTILEFRFVPTNIYPIGARQEPVGIPIKALNGKKILAFSGIGNPEPFYLSIKETGAQCTFLRFPDHHSYTRSDLQELTQAAEGKEYLVCTEKDWVKLAPLLEGSADPRWAYLEIKTSLQNESVLLDRIDEFIKHNIP</sequence>
<reference evidence="15" key="1">
    <citation type="journal article" date="2019" name="PLoS Negl. Trop. Dis.">
        <title>Revisiting the worldwide diversity of Leptospira species in the environment.</title>
        <authorList>
            <person name="Vincent A.T."/>
            <person name="Schiettekatte O."/>
            <person name="Bourhy P."/>
            <person name="Veyrier F.J."/>
            <person name="Picardeau M."/>
        </authorList>
    </citation>
    <scope>NUCLEOTIDE SEQUENCE [LARGE SCALE GENOMIC DNA]</scope>
    <source>
        <strain evidence="15">SSW15</strain>
    </source>
</reference>
<dbReference type="OrthoDB" id="9789797at2"/>
<keyword evidence="6 13" id="KW-0441">Lipid A biosynthesis</keyword>
<comment type="function">
    <text evidence="1 13">Transfers the gamma-phosphate of ATP to the 4'-position of a tetraacyldisaccharide 1-phosphate intermediate (termed DS-1-P) to form tetraacyldisaccharide 1,4'-bis-phosphate (lipid IVA).</text>
</comment>
<dbReference type="InterPro" id="IPR003758">
    <property type="entry name" value="LpxK"/>
</dbReference>
<dbReference type="GO" id="GO:0009029">
    <property type="term" value="F:lipid-A 4'-kinase activity"/>
    <property type="evidence" value="ECO:0007669"/>
    <property type="project" value="UniProtKB-UniRule"/>
</dbReference>
<keyword evidence="5 13" id="KW-0444">Lipid biosynthesis</keyword>
<proteinExistence type="inferred from homology"/>
<keyword evidence="14" id="KW-0472">Membrane</keyword>
<accession>A0A4R9GH15</accession>
<dbReference type="Proteomes" id="UP000298458">
    <property type="component" value="Unassembled WGS sequence"/>
</dbReference>
<evidence type="ECO:0000256" key="7">
    <source>
        <dbReference type="ARBA" id="ARBA00022679"/>
    </source>
</evidence>
<dbReference type="GO" id="GO:0005524">
    <property type="term" value="F:ATP binding"/>
    <property type="evidence" value="ECO:0007669"/>
    <property type="project" value="UniProtKB-UniRule"/>
</dbReference>
<comment type="catalytic activity">
    <reaction evidence="13">
        <text>a lipid A disaccharide + ATP = a lipid IVA + ADP + H(+)</text>
        <dbReference type="Rhea" id="RHEA:67840"/>
        <dbReference type="ChEBI" id="CHEBI:15378"/>
        <dbReference type="ChEBI" id="CHEBI:30616"/>
        <dbReference type="ChEBI" id="CHEBI:176343"/>
        <dbReference type="ChEBI" id="CHEBI:176425"/>
        <dbReference type="ChEBI" id="CHEBI:456216"/>
        <dbReference type="EC" id="2.7.1.130"/>
    </reaction>
</comment>
<dbReference type="EMBL" id="RQET01000004">
    <property type="protein sequence ID" value="TGK12024.1"/>
    <property type="molecule type" value="Genomic_DNA"/>
</dbReference>
<keyword evidence="10 13" id="KW-0067">ATP-binding</keyword>
<name>A0A4R9GH15_9LEPT</name>
<evidence type="ECO:0000256" key="9">
    <source>
        <dbReference type="ARBA" id="ARBA00022777"/>
    </source>
</evidence>
<dbReference type="EC" id="2.7.1.130" evidence="3 13"/>
<keyword evidence="8 13" id="KW-0547">Nucleotide-binding</keyword>
<comment type="pathway">
    <text evidence="2 13">Glycolipid biosynthesis; lipid IV(A) biosynthesis; lipid IV(A) from (3R)-3-hydroxytetradecanoyl-[acyl-carrier-protein] and UDP-N-acetyl-alpha-D-glucosamine: step 6/6.</text>
</comment>
<dbReference type="AlphaFoldDB" id="A0A4R9GH15"/>
<evidence type="ECO:0000256" key="6">
    <source>
        <dbReference type="ARBA" id="ARBA00022556"/>
    </source>
</evidence>
<keyword evidence="11 13" id="KW-0443">Lipid metabolism</keyword>
<evidence type="ECO:0000313" key="15">
    <source>
        <dbReference type="EMBL" id="TGK12024.1"/>
    </source>
</evidence>
<keyword evidence="7 13" id="KW-0808">Transferase</keyword>
<dbReference type="HAMAP" id="MF_00409">
    <property type="entry name" value="LpxK"/>
    <property type="match status" value="1"/>
</dbReference>
<evidence type="ECO:0000256" key="11">
    <source>
        <dbReference type="ARBA" id="ARBA00023098"/>
    </source>
</evidence>
<evidence type="ECO:0000256" key="13">
    <source>
        <dbReference type="HAMAP-Rule" id="MF_00409"/>
    </source>
</evidence>
<dbReference type="UniPathway" id="UPA00359">
    <property type="reaction ID" value="UER00482"/>
</dbReference>
<evidence type="ECO:0000256" key="10">
    <source>
        <dbReference type="ARBA" id="ARBA00022840"/>
    </source>
</evidence>
<evidence type="ECO:0000313" key="16">
    <source>
        <dbReference type="Proteomes" id="UP000298458"/>
    </source>
</evidence>
<keyword evidence="9 13" id="KW-0418">Kinase</keyword>
<comment type="caution">
    <text evidence="15">The sequence shown here is derived from an EMBL/GenBank/DDBJ whole genome shotgun (WGS) entry which is preliminary data.</text>
</comment>
<feature type="transmembrane region" description="Helical" evidence="14">
    <location>
        <begin position="6"/>
        <end position="27"/>
    </location>
</feature>
<evidence type="ECO:0000256" key="12">
    <source>
        <dbReference type="ARBA" id="ARBA00029757"/>
    </source>
</evidence>
<dbReference type="GO" id="GO:0009244">
    <property type="term" value="P:lipopolysaccharide core region biosynthetic process"/>
    <property type="evidence" value="ECO:0007669"/>
    <property type="project" value="TreeGrafter"/>
</dbReference>
<keyword evidence="16" id="KW-1185">Reference proteome</keyword>
<feature type="binding site" evidence="13">
    <location>
        <begin position="49"/>
        <end position="56"/>
    </location>
    <ligand>
        <name>ATP</name>
        <dbReference type="ChEBI" id="CHEBI:30616"/>
    </ligand>
</feature>
<evidence type="ECO:0000256" key="2">
    <source>
        <dbReference type="ARBA" id="ARBA00004870"/>
    </source>
</evidence>
<dbReference type="GO" id="GO:0005886">
    <property type="term" value="C:plasma membrane"/>
    <property type="evidence" value="ECO:0007669"/>
    <property type="project" value="TreeGrafter"/>
</dbReference>
<organism evidence="15 16">
    <name type="scientific">Leptospira fletcheri</name>
    <dbReference type="NCBI Taxonomy" id="2484981"/>
    <lineage>
        <taxon>Bacteria</taxon>
        <taxon>Pseudomonadati</taxon>
        <taxon>Spirochaetota</taxon>
        <taxon>Spirochaetia</taxon>
        <taxon>Leptospirales</taxon>
        <taxon>Leptospiraceae</taxon>
        <taxon>Leptospira</taxon>
    </lineage>
</organism>
<dbReference type="RefSeq" id="WP_135767428.1">
    <property type="nucleotide sequence ID" value="NZ_RQET01000004.1"/>
</dbReference>
<keyword evidence="14" id="KW-1133">Transmembrane helix</keyword>
<dbReference type="Pfam" id="PF02606">
    <property type="entry name" value="LpxK"/>
    <property type="match status" value="1"/>
</dbReference>
<keyword evidence="14" id="KW-0812">Transmembrane</keyword>
<evidence type="ECO:0000256" key="8">
    <source>
        <dbReference type="ARBA" id="ARBA00022741"/>
    </source>
</evidence>